<gene>
    <name evidence="1" type="ORF">PHMEG_00039839</name>
</gene>
<dbReference type="OrthoDB" id="92398at2759"/>
<dbReference type="Proteomes" id="UP000198211">
    <property type="component" value="Unassembled WGS sequence"/>
</dbReference>
<accession>A0A225UHF2</accession>
<keyword evidence="2" id="KW-1185">Reference proteome</keyword>
<evidence type="ECO:0000313" key="1">
    <source>
        <dbReference type="EMBL" id="OWY91539.1"/>
    </source>
</evidence>
<dbReference type="AlphaFoldDB" id="A0A225UHF2"/>
<comment type="caution">
    <text evidence="1">The sequence shown here is derived from an EMBL/GenBank/DDBJ whole genome shotgun (WGS) entry which is preliminary data.</text>
</comment>
<organism evidence="1 2">
    <name type="scientific">Phytophthora megakarya</name>
    <dbReference type="NCBI Taxonomy" id="4795"/>
    <lineage>
        <taxon>Eukaryota</taxon>
        <taxon>Sar</taxon>
        <taxon>Stramenopiles</taxon>
        <taxon>Oomycota</taxon>
        <taxon>Peronosporomycetes</taxon>
        <taxon>Peronosporales</taxon>
        <taxon>Peronosporaceae</taxon>
        <taxon>Phytophthora</taxon>
    </lineage>
</organism>
<protein>
    <submittedName>
        <fullName evidence="1">Uncharacterized protein</fullName>
    </submittedName>
</protein>
<sequence length="213" mass="24476">MASEYALKLSNFVQVEFERLRDTVEGHVKKKWNADEKSANALKAVLFITLAALKNCRSWDTASVILELSSSPYQKSVKKANAMLERYLYLIFMQCGETRWMMRKLTLAGNTFDNFPCARYATEANSQYPPRPMATFNEVMEYYSGKRHLYGSKVKVSVVPTRFAINYTNWQPVRQPQIEIWKRNKEFQLSAVQKQSGDGAFNNGGPCFGPLRE</sequence>
<evidence type="ECO:0000313" key="2">
    <source>
        <dbReference type="Proteomes" id="UP000198211"/>
    </source>
</evidence>
<dbReference type="STRING" id="4795.A0A225UHF2"/>
<name>A0A225UHF2_9STRA</name>
<dbReference type="EMBL" id="NBNE01019995">
    <property type="protein sequence ID" value="OWY91539.1"/>
    <property type="molecule type" value="Genomic_DNA"/>
</dbReference>
<proteinExistence type="predicted"/>
<reference evidence="2" key="1">
    <citation type="submission" date="2017-03" db="EMBL/GenBank/DDBJ databases">
        <title>Phytopthora megakarya and P. palmivora, two closely related causual agents of cacao black pod achieved similar genome size and gene model numbers by different mechanisms.</title>
        <authorList>
            <person name="Ali S."/>
            <person name="Shao J."/>
            <person name="Larry D.J."/>
            <person name="Kronmiller B."/>
            <person name="Shen D."/>
            <person name="Strem M.D."/>
            <person name="Melnick R.L."/>
            <person name="Guiltinan M.J."/>
            <person name="Tyler B.M."/>
            <person name="Meinhardt L.W."/>
            <person name="Bailey B.A."/>
        </authorList>
    </citation>
    <scope>NUCLEOTIDE SEQUENCE [LARGE SCALE GENOMIC DNA]</scope>
    <source>
        <strain evidence="2">zdho120</strain>
    </source>
</reference>